<dbReference type="PATRIC" id="fig|1618425.3.peg.706"/>
<gene>
    <name evidence="7" type="ORF">UV41_C0048G0003</name>
</gene>
<accession>A0A0G1B8R9</accession>
<feature type="domain" description="Peptidase S54 rhomboid" evidence="6">
    <location>
        <begin position="59"/>
        <end position="213"/>
    </location>
</feature>
<feature type="transmembrane region" description="Helical" evidence="5">
    <location>
        <begin position="95"/>
        <end position="115"/>
    </location>
</feature>
<feature type="transmembrane region" description="Helical" evidence="5">
    <location>
        <begin position="148"/>
        <end position="172"/>
    </location>
</feature>
<evidence type="ECO:0000256" key="4">
    <source>
        <dbReference type="ARBA" id="ARBA00023136"/>
    </source>
</evidence>
<dbReference type="PANTHER" id="PTHR43731">
    <property type="entry name" value="RHOMBOID PROTEASE"/>
    <property type="match status" value="1"/>
</dbReference>
<feature type="transmembrane region" description="Helical" evidence="5">
    <location>
        <begin position="59"/>
        <end position="83"/>
    </location>
</feature>
<feature type="transmembrane region" description="Helical" evidence="5">
    <location>
        <begin position="192"/>
        <end position="213"/>
    </location>
</feature>
<dbReference type="GO" id="GO:0004252">
    <property type="term" value="F:serine-type endopeptidase activity"/>
    <property type="evidence" value="ECO:0007669"/>
    <property type="project" value="InterPro"/>
</dbReference>
<evidence type="ECO:0000256" key="2">
    <source>
        <dbReference type="ARBA" id="ARBA00022692"/>
    </source>
</evidence>
<evidence type="ECO:0000313" key="8">
    <source>
        <dbReference type="Proteomes" id="UP000034785"/>
    </source>
</evidence>
<comment type="caution">
    <text evidence="7">The sequence shown here is derived from an EMBL/GenBank/DDBJ whole genome shotgun (WGS) entry which is preliminary data.</text>
</comment>
<proteinExistence type="predicted"/>
<dbReference type="PANTHER" id="PTHR43731:SF26">
    <property type="entry name" value="RHOMBOID-LIKE PROTEIN 10, CHLOROPLASTIC"/>
    <property type="match status" value="1"/>
</dbReference>
<evidence type="ECO:0000313" key="7">
    <source>
        <dbReference type="EMBL" id="KKS69652.1"/>
    </source>
</evidence>
<comment type="subcellular location">
    <subcellularLocation>
        <location evidence="1">Membrane</location>
        <topology evidence="1">Multi-pass membrane protein</topology>
    </subcellularLocation>
</comment>
<feature type="transmembrane region" description="Helical" evidence="5">
    <location>
        <begin position="121"/>
        <end position="141"/>
    </location>
</feature>
<dbReference type="Gene3D" id="1.20.1540.10">
    <property type="entry name" value="Rhomboid-like"/>
    <property type="match status" value="1"/>
</dbReference>
<evidence type="ECO:0000256" key="5">
    <source>
        <dbReference type="SAM" id="Phobius"/>
    </source>
</evidence>
<dbReference type="EMBL" id="LCEJ01000048">
    <property type="protein sequence ID" value="KKS69652.1"/>
    <property type="molecule type" value="Genomic_DNA"/>
</dbReference>
<keyword evidence="2 5" id="KW-0812">Transmembrane</keyword>
<evidence type="ECO:0000256" key="1">
    <source>
        <dbReference type="ARBA" id="ARBA00004141"/>
    </source>
</evidence>
<dbReference type="InterPro" id="IPR035952">
    <property type="entry name" value="Rhomboid-like_sf"/>
</dbReference>
<organism evidence="7 8">
    <name type="scientific">Candidatus Daviesbacteria bacterium GW2011_GWA2_42_7</name>
    <dbReference type="NCBI Taxonomy" id="1618425"/>
    <lineage>
        <taxon>Bacteria</taxon>
        <taxon>Candidatus Daviesiibacteriota</taxon>
    </lineage>
</organism>
<dbReference type="GO" id="GO:0016020">
    <property type="term" value="C:membrane"/>
    <property type="evidence" value="ECO:0007669"/>
    <property type="project" value="UniProtKB-SubCell"/>
</dbReference>
<evidence type="ECO:0000259" key="6">
    <source>
        <dbReference type="Pfam" id="PF01694"/>
    </source>
</evidence>
<dbReference type="InterPro" id="IPR022764">
    <property type="entry name" value="Peptidase_S54_rhomboid_dom"/>
</dbReference>
<keyword evidence="3 5" id="KW-1133">Transmembrane helix</keyword>
<name>A0A0G1B8R9_9BACT</name>
<feature type="transmembrane region" description="Helical" evidence="5">
    <location>
        <begin position="12"/>
        <end position="29"/>
    </location>
</feature>
<evidence type="ECO:0000256" key="3">
    <source>
        <dbReference type="ARBA" id="ARBA00022989"/>
    </source>
</evidence>
<reference evidence="7 8" key="1">
    <citation type="journal article" date="2015" name="Nature">
        <title>rRNA introns, odd ribosomes, and small enigmatic genomes across a large radiation of phyla.</title>
        <authorList>
            <person name="Brown C.T."/>
            <person name="Hug L.A."/>
            <person name="Thomas B.C."/>
            <person name="Sharon I."/>
            <person name="Castelle C.J."/>
            <person name="Singh A."/>
            <person name="Wilkins M.J."/>
            <person name="Williams K.H."/>
            <person name="Banfield J.F."/>
        </authorList>
    </citation>
    <scope>NUCLEOTIDE SEQUENCE [LARGE SCALE GENOMIC DNA]</scope>
</reference>
<keyword evidence="4 5" id="KW-0472">Membrane</keyword>
<protein>
    <submittedName>
        <fullName evidence="7">Rhomboid family protein</fullName>
    </submittedName>
</protein>
<dbReference type="SUPFAM" id="SSF144091">
    <property type="entry name" value="Rhomboid-like"/>
    <property type="match status" value="1"/>
</dbReference>
<dbReference type="InterPro" id="IPR050925">
    <property type="entry name" value="Rhomboid_protease_S54"/>
</dbReference>
<dbReference type="AlphaFoldDB" id="A0A0G1B8R9"/>
<sequence length="215" mass="23650">MFPLKDTQAAKIFPFWVTVIIALNIYVFSQELISPNADALITHYALVPALVDFSRPSTLFPFVSSQFLHGGFLHIISNMWFLWVFGKNMEGRTGLLFPFFYVVAGAAGNFLQYLLSPTSMIPILGASGAIAGVLGAYYALFPEHKIKTFIFVLFFASIIEIPVSFMLFYWFITQLFNTAVAVSPAAASDLGGGVAYFAHVGGFGVGWLVGRILKH</sequence>
<dbReference type="Pfam" id="PF01694">
    <property type="entry name" value="Rhomboid"/>
    <property type="match status" value="1"/>
</dbReference>
<dbReference type="Proteomes" id="UP000034785">
    <property type="component" value="Unassembled WGS sequence"/>
</dbReference>